<dbReference type="Proteomes" id="UP000010953">
    <property type="component" value="Unassembled WGS sequence"/>
</dbReference>
<dbReference type="InParanoid" id="M7Y023"/>
<comment type="caution">
    <text evidence="1">The sequence shown here is derived from an EMBL/GenBank/DDBJ whole genome shotgun (WGS) entry which is preliminary data.</text>
</comment>
<accession>M7Y023</accession>
<sequence length="42" mass="5153">MRLFRKIVGYENSLHFEWVFVMLENTKNTQVQAYSWAVFLKK</sequence>
<reference evidence="1" key="1">
    <citation type="submission" date="2013-01" db="EMBL/GenBank/DDBJ databases">
        <title>Genome assembly of Mariniradius saccharolyticus AK6.</title>
        <authorList>
            <person name="Vaidya B."/>
            <person name="Khatri I."/>
            <person name="Tanuku N.R.S."/>
            <person name="Subramanian S."/>
            <person name="Pinnaka A."/>
        </authorList>
    </citation>
    <scope>NUCLEOTIDE SEQUENCE [LARGE SCALE GENOMIC DNA]</scope>
    <source>
        <strain evidence="1">AK6</strain>
    </source>
</reference>
<evidence type="ECO:0000313" key="2">
    <source>
        <dbReference type="Proteomes" id="UP000010953"/>
    </source>
</evidence>
<protein>
    <submittedName>
        <fullName evidence="1">Uncharacterized protein</fullName>
    </submittedName>
</protein>
<dbReference type="EMBL" id="AMZY02000007">
    <property type="protein sequence ID" value="EMS34112.1"/>
    <property type="molecule type" value="Genomic_DNA"/>
</dbReference>
<gene>
    <name evidence="1" type="ORF">C943_03929</name>
</gene>
<keyword evidence="2" id="KW-1185">Reference proteome</keyword>
<organism evidence="1 2">
    <name type="scientific">Mariniradius saccharolyticus AK6</name>
    <dbReference type="NCBI Taxonomy" id="1239962"/>
    <lineage>
        <taxon>Bacteria</taxon>
        <taxon>Pseudomonadati</taxon>
        <taxon>Bacteroidota</taxon>
        <taxon>Cytophagia</taxon>
        <taxon>Cytophagales</taxon>
        <taxon>Cyclobacteriaceae</taxon>
        <taxon>Mariniradius</taxon>
    </lineage>
</organism>
<name>M7Y023_9BACT</name>
<dbReference type="AlphaFoldDB" id="M7Y023"/>
<proteinExistence type="predicted"/>
<evidence type="ECO:0000313" key="1">
    <source>
        <dbReference type="EMBL" id="EMS34112.1"/>
    </source>
</evidence>